<dbReference type="OrthoDB" id="609485at2"/>
<dbReference type="EMBL" id="LVXG01000023">
    <property type="protein sequence ID" value="OQP46859.1"/>
    <property type="molecule type" value="Genomic_DNA"/>
</dbReference>
<dbReference type="STRING" id="354355.SAMN05660816_00998"/>
<evidence type="ECO:0000313" key="2">
    <source>
        <dbReference type="Proteomes" id="UP000192610"/>
    </source>
</evidence>
<dbReference type="Proteomes" id="UP000192610">
    <property type="component" value="Unassembled WGS sequence"/>
</dbReference>
<gene>
    <name evidence="1" type="ORF">A4H97_04875</name>
</gene>
<proteinExistence type="predicted"/>
<sequence length="541" mass="60898">MKYWPLSILFLIGEHAFCQLDDIPARMAVYASRNNADQLFVHTDKHIYTNNEYIWFSGWLLHCGNDSMPLHRLLSLALVPADTRTPGIQQKFFMRNGYSYGSMQLPDSIAPGVYKLIAYTNVMGPDSLPLALFTQDLSIRSIRKPDIVAAATILEDTTGKKDLLLTVRNKENYQPIAGAELWVWCGNSKTIKGITDKKGTYRLNLSLVDPGSTAFPIINTKVKYQGDITYLQNKWPSNTADRQLDARFFPEGGYLVTNTICRIGWESKSSAGEPATMRAIVFEDQQPIDTITTNEQGLGKFDLPVHTGVSYSIKPIAWPAELQLKKEGYLLPTVLSKGVTISIPKAITNDSLFCKISASGYSQVNIVVHNYRTVFKQQALALKQGVVRALLLLDDVPKGLTAITLLDTNNRPLAERIFFAHYNSKTICTVTPNQQAYEKRQKVTVSFQLSKNGQPVEGFASVASAQANRYNLSKQQDIESFTYLQSSLQHVPDYTNGEGYKNEDHLEKVLLVRGWRRYTWQEVLTDKQHPLPFIQQLSVEK</sequence>
<organism evidence="1 2">
    <name type="scientific">Niastella yeongjuensis</name>
    <dbReference type="NCBI Taxonomy" id="354355"/>
    <lineage>
        <taxon>Bacteria</taxon>
        <taxon>Pseudomonadati</taxon>
        <taxon>Bacteroidota</taxon>
        <taxon>Chitinophagia</taxon>
        <taxon>Chitinophagales</taxon>
        <taxon>Chitinophagaceae</taxon>
        <taxon>Niastella</taxon>
    </lineage>
</organism>
<accession>A0A1V9EL45</accession>
<comment type="caution">
    <text evidence="1">The sequence shown here is derived from an EMBL/GenBank/DDBJ whole genome shotgun (WGS) entry which is preliminary data.</text>
</comment>
<keyword evidence="2" id="KW-1185">Reference proteome</keyword>
<evidence type="ECO:0008006" key="3">
    <source>
        <dbReference type="Google" id="ProtNLM"/>
    </source>
</evidence>
<dbReference type="RefSeq" id="WP_081200866.1">
    <property type="nucleotide sequence ID" value="NZ_FOCZ01000002.1"/>
</dbReference>
<reference evidence="2" key="1">
    <citation type="submission" date="2016-04" db="EMBL/GenBank/DDBJ databases">
        <authorList>
            <person name="Chen L."/>
            <person name="Zhuang W."/>
            <person name="Wang G."/>
        </authorList>
    </citation>
    <scope>NUCLEOTIDE SEQUENCE [LARGE SCALE GENOMIC DNA]</scope>
    <source>
        <strain evidence="2">17621</strain>
    </source>
</reference>
<evidence type="ECO:0000313" key="1">
    <source>
        <dbReference type="EMBL" id="OQP46859.1"/>
    </source>
</evidence>
<name>A0A1V9EL45_9BACT</name>
<dbReference type="AlphaFoldDB" id="A0A1V9EL45"/>
<protein>
    <recommendedName>
        <fullName evidence="3">Macroglobulin domain-containing protein</fullName>
    </recommendedName>
</protein>